<gene>
    <name evidence="2" type="ORF">ANACOL_00454</name>
</gene>
<dbReference type="EMBL" id="ABGD02000005">
    <property type="protein sequence ID" value="EDS12901.1"/>
    <property type="molecule type" value="Genomic_DNA"/>
</dbReference>
<evidence type="ECO:0000313" key="2">
    <source>
        <dbReference type="EMBL" id="EDS12901.1"/>
    </source>
</evidence>
<protein>
    <submittedName>
        <fullName evidence="2">Uncharacterized protein</fullName>
    </submittedName>
</protein>
<keyword evidence="3" id="KW-1185">Reference proteome</keyword>
<dbReference type="Proteomes" id="UP000003803">
    <property type="component" value="Unassembled WGS sequence"/>
</dbReference>
<proteinExistence type="predicted"/>
<dbReference type="AlphaFoldDB" id="B0P6S6"/>
<name>B0P6S6_9FIRM</name>
<comment type="caution">
    <text evidence="2">The sequence shown here is derived from an EMBL/GenBank/DDBJ whole genome shotgun (WGS) entry which is preliminary data.</text>
</comment>
<reference evidence="2" key="1">
    <citation type="submission" date="2007-11" db="EMBL/GenBank/DDBJ databases">
        <authorList>
            <person name="Fulton L."/>
            <person name="Clifton S."/>
            <person name="Fulton B."/>
            <person name="Xu J."/>
            <person name="Minx P."/>
            <person name="Pepin K.H."/>
            <person name="Johnson M."/>
            <person name="Thiruvilangam P."/>
            <person name="Bhonagiri V."/>
            <person name="Nash W.E."/>
            <person name="Mardis E.R."/>
            <person name="Wilson R.K."/>
        </authorList>
    </citation>
    <scope>NUCLEOTIDE SEQUENCE [LARGE SCALE GENOMIC DNA]</scope>
    <source>
        <strain evidence="2">DSM 17241</strain>
    </source>
</reference>
<accession>B0P6S6</accession>
<organism evidence="2 3">
    <name type="scientific">Anaerotruncus colihominis DSM 17241</name>
    <dbReference type="NCBI Taxonomy" id="445972"/>
    <lineage>
        <taxon>Bacteria</taxon>
        <taxon>Bacillati</taxon>
        <taxon>Bacillota</taxon>
        <taxon>Clostridia</taxon>
        <taxon>Eubacteriales</taxon>
        <taxon>Oscillospiraceae</taxon>
        <taxon>Anaerotruncus</taxon>
    </lineage>
</organism>
<evidence type="ECO:0000256" key="1">
    <source>
        <dbReference type="SAM" id="MobiDB-lite"/>
    </source>
</evidence>
<evidence type="ECO:0000313" key="3">
    <source>
        <dbReference type="Proteomes" id="UP000003803"/>
    </source>
</evidence>
<dbReference type="HOGENOM" id="CLU_2969188_0_0_9"/>
<reference evidence="2" key="2">
    <citation type="submission" date="2013-09" db="EMBL/GenBank/DDBJ databases">
        <title>Draft genome sequence of Anaerotruncus colihominis(DSM 17241).</title>
        <authorList>
            <person name="Sudarsanam P."/>
            <person name="Ley R."/>
            <person name="Guruge J."/>
            <person name="Turnbaugh P.J."/>
            <person name="Mahowald M."/>
            <person name="Liep D."/>
            <person name="Gordon J."/>
        </authorList>
    </citation>
    <scope>NUCLEOTIDE SEQUENCE</scope>
    <source>
        <strain evidence="2">DSM 17241</strain>
    </source>
</reference>
<feature type="region of interest" description="Disordered" evidence="1">
    <location>
        <begin position="1"/>
        <end position="26"/>
    </location>
</feature>
<sequence length="58" mass="6223">MGRSPHKSAARSPQELVQEQGFSPAKSVTDAVRLARIFALRAKKPSVNPDALRCCTGS</sequence>